<evidence type="ECO:0000313" key="3">
    <source>
        <dbReference type="Proteomes" id="UP000247591"/>
    </source>
</evidence>
<feature type="chain" id="PRO_5039017382" description="Lipoprotein antigen" evidence="1">
    <location>
        <begin position="22"/>
        <end position="140"/>
    </location>
</feature>
<dbReference type="RefSeq" id="WP_110469906.1">
    <property type="nucleotide sequence ID" value="NZ_QJSP01000007.1"/>
</dbReference>
<sequence>MNRLQVFAILLFAGAMLFVGACGSDDEKPASNDSGSVALPGDFPEQVPLIEGSVLAAGGTAQEGWNLTVAGAADAGNPFDNASTRLTDGGFTEEFAREEGGQTVKGYSADKDGKIYTVVIGTTAGSAVGPNSITYLVSVR</sequence>
<keyword evidence="3" id="KW-1185">Reference proteome</keyword>
<dbReference type="OrthoDB" id="4773813at2"/>
<reference evidence="2 3" key="1">
    <citation type="submission" date="2018-06" db="EMBL/GenBank/DDBJ databases">
        <title>Genomic Encyclopedia of Type Strains, Phase IV (KMG-IV): sequencing the most valuable type-strain genomes for metagenomic binning, comparative biology and taxonomic classification.</title>
        <authorList>
            <person name="Goeker M."/>
        </authorList>
    </citation>
    <scope>NUCLEOTIDE SEQUENCE [LARGE SCALE GENOMIC DNA]</scope>
    <source>
        <strain evidence="2 3">DSM 45521</strain>
    </source>
</reference>
<feature type="signal peptide" evidence="1">
    <location>
        <begin position="1"/>
        <end position="21"/>
    </location>
</feature>
<dbReference type="EMBL" id="QJSP01000007">
    <property type="protein sequence ID" value="PYE16777.1"/>
    <property type="molecule type" value="Genomic_DNA"/>
</dbReference>
<evidence type="ECO:0000256" key="1">
    <source>
        <dbReference type="SAM" id="SignalP"/>
    </source>
</evidence>
<comment type="caution">
    <text evidence="2">The sequence shown here is derived from an EMBL/GenBank/DDBJ whole genome shotgun (WGS) entry which is preliminary data.</text>
</comment>
<organism evidence="2 3">
    <name type="scientific">Williamsia limnetica</name>
    <dbReference type="NCBI Taxonomy" id="882452"/>
    <lineage>
        <taxon>Bacteria</taxon>
        <taxon>Bacillati</taxon>
        <taxon>Actinomycetota</taxon>
        <taxon>Actinomycetes</taxon>
        <taxon>Mycobacteriales</taxon>
        <taxon>Nocardiaceae</taxon>
        <taxon>Williamsia</taxon>
    </lineage>
</organism>
<accession>A0A318RJQ5</accession>
<gene>
    <name evidence="2" type="ORF">DFR67_10717</name>
</gene>
<dbReference type="AlphaFoldDB" id="A0A318RJQ5"/>
<evidence type="ECO:0008006" key="4">
    <source>
        <dbReference type="Google" id="ProtNLM"/>
    </source>
</evidence>
<evidence type="ECO:0000313" key="2">
    <source>
        <dbReference type="EMBL" id="PYE16777.1"/>
    </source>
</evidence>
<keyword evidence="1" id="KW-0732">Signal</keyword>
<name>A0A318RJQ5_WILLI</name>
<dbReference type="PROSITE" id="PS51257">
    <property type="entry name" value="PROKAR_LIPOPROTEIN"/>
    <property type="match status" value="1"/>
</dbReference>
<proteinExistence type="predicted"/>
<protein>
    <recommendedName>
        <fullName evidence="4">Lipoprotein antigen</fullName>
    </recommendedName>
</protein>
<dbReference type="Proteomes" id="UP000247591">
    <property type="component" value="Unassembled WGS sequence"/>
</dbReference>